<dbReference type="EMBL" id="FNFC01000010">
    <property type="protein sequence ID" value="SDJ85956.1"/>
    <property type="molecule type" value="Genomic_DNA"/>
</dbReference>
<dbReference type="InterPro" id="IPR011258">
    <property type="entry name" value="BPG-indep_PGM_N"/>
</dbReference>
<feature type="binding site" evidence="7 10">
    <location>
        <begin position="163"/>
        <end position="164"/>
    </location>
    <ligand>
        <name>substrate</name>
    </ligand>
</feature>
<evidence type="ECO:0000259" key="12">
    <source>
        <dbReference type="Pfam" id="PF01676"/>
    </source>
</evidence>
<dbReference type="UniPathway" id="UPA00109">
    <property type="reaction ID" value="UER00186"/>
</dbReference>
<feature type="binding site" evidence="7 10">
    <location>
        <position position="195"/>
    </location>
    <ligand>
        <name>substrate</name>
    </ligand>
</feature>
<feature type="binding site" evidence="7 11">
    <location>
        <position position="407"/>
    </location>
    <ligand>
        <name>Mn(2+)</name>
        <dbReference type="ChEBI" id="CHEBI:29035"/>
        <label>1</label>
    </ligand>
</feature>
<evidence type="ECO:0000259" key="13">
    <source>
        <dbReference type="Pfam" id="PF06415"/>
    </source>
</evidence>
<evidence type="ECO:0000256" key="9">
    <source>
        <dbReference type="PIRSR" id="PIRSR001492-1"/>
    </source>
</evidence>
<feature type="binding site" evidence="7 10">
    <location>
        <position position="201"/>
    </location>
    <ligand>
        <name>substrate</name>
    </ligand>
</feature>
<comment type="function">
    <text evidence="7">Catalyzes the interconversion of 2-phosphoglycerate and 3-phosphoglycerate.</text>
</comment>
<dbReference type="GO" id="GO:0006007">
    <property type="term" value="P:glucose catabolic process"/>
    <property type="evidence" value="ECO:0007669"/>
    <property type="project" value="InterPro"/>
</dbReference>
<dbReference type="AlphaFoldDB" id="A0A1G8X6L9"/>
<dbReference type="PIRSF" id="PIRSF001492">
    <property type="entry name" value="IPGAM"/>
    <property type="match status" value="1"/>
</dbReference>
<sequence length="517" mass="55293">MDVGLVVLDGWGLNADSDVRDAVAAAETPTVDGLRERGATGTLTTDGRRVGLPEGQMGNSEVGHLNIGAGRVVTQESARITDAIARWRGESSAFENPTDPPLSETDALASAVAHAEDHGGRVHLLGLVSDGGVHSYQSHLHALIDLATDRGVEAVTHAFTDGRDTSPTGGREYLRDLAEHAEAAGTGEVATVCGRYYAMDRDENWERTKRAYDAIVDREAAHTAPSAVAAVEQSYDRGDTDEFVEPTLVEGGPALRDGDSAIFVNFRADRARQLTRLLADIEPEWSFETTPPDCRLVTMTEYDSDFDVGVAFPAIQPEQTLGEVLAEAGRTQLRIAETEKYAHVTYFLDGGREVEFDGERREIVPSPDVATYDQQPAMSAPDVTDRAVEVIDDDDPDVVVLNYANPDMVGHTGDFEAAVAAVEAVDTQLARLVEAMQAAGADVLVTADHGNADDMGTVENPQTAHTTNPVPFVYVAADADGGRTVREDGALEDIAPTVLDLLSIAKPDEMTGESLLE</sequence>
<dbReference type="SUPFAM" id="SSF53649">
    <property type="entry name" value="Alkaline phosphatase-like"/>
    <property type="match status" value="1"/>
</dbReference>
<feature type="binding site" evidence="7 11">
    <location>
        <position position="9"/>
    </location>
    <ligand>
        <name>Mn(2+)</name>
        <dbReference type="ChEBI" id="CHEBI:29035"/>
        <label>2</label>
    </ligand>
</feature>
<dbReference type="FunFam" id="3.40.1450.10:FF:000002">
    <property type="entry name" value="2,3-bisphosphoglycerate-independent phosphoglycerate mutase"/>
    <property type="match status" value="1"/>
</dbReference>
<name>A0A1G8X6L9_9EURY</name>
<dbReference type="Pfam" id="PF01676">
    <property type="entry name" value="Metalloenzyme"/>
    <property type="match status" value="1"/>
</dbReference>
<feature type="binding site" evidence="7 11">
    <location>
        <position position="449"/>
    </location>
    <ligand>
        <name>Mn(2+)</name>
        <dbReference type="ChEBI" id="CHEBI:29035"/>
        <label>2</label>
    </ligand>
</feature>
<feature type="binding site" evidence="7 11">
    <location>
        <position position="60"/>
    </location>
    <ligand>
        <name>Mn(2+)</name>
        <dbReference type="ChEBI" id="CHEBI:29035"/>
        <label>2</label>
    </ligand>
</feature>
<evidence type="ECO:0000256" key="11">
    <source>
        <dbReference type="PIRSR" id="PIRSR001492-3"/>
    </source>
</evidence>
<dbReference type="Proteomes" id="UP000198856">
    <property type="component" value="Unassembled WGS sequence"/>
</dbReference>
<evidence type="ECO:0000256" key="7">
    <source>
        <dbReference type="HAMAP-Rule" id="MF_01038"/>
    </source>
</evidence>
<dbReference type="GO" id="GO:0004619">
    <property type="term" value="F:phosphoglycerate mutase activity"/>
    <property type="evidence" value="ECO:0007669"/>
    <property type="project" value="UniProtKB-UniRule"/>
</dbReference>
<keyword evidence="15" id="KW-1185">Reference proteome</keyword>
<dbReference type="EC" id="5.4.2.12" evidence="7 8"/>
<dbReference type="RefSeq" id="WP_092703110.1">
    <property type="nucleotide sequence ID" value="NZ_FNFC01000010.1"/>
</dbReference>
<dbReference type="OrthoDB" id="146005at2157"/>
<evidence type="ECO:0000313" key="15">
    <source>
        <dbReference type="Proteomes" id="UP000198856"/>
    </source>
</evidence>
<dbReference type="GO" id="GO:0030145">
    <property type="term" value="F:manganese ion binding"/>
    <property type="evidence" value="ECO:0007669"/>
    <property type="project" value="UniProtKB-UniRule"/>
</dbReference>
<feature type="binding site" evidence="7 11">
    <location>
        <position position="465"/>
    </location>
    <ligand>
        <name>Mn(2+)</name>
        <dbReference type="ChEBI" id="CHEBI:29035"/>
        <label>1</label>
    </ligand>
</feature>
<dbReference type="PANTHER" id="PTHR31637">
    <property type="entry name" value="2,3-BISPHOSPHOGLYCERATE-INDEPENDENT PHOSPHOGLYCERATE MUTASE"/>
    <property type="match status" value="1"/>
</dbReference>
<feature type="binding site" evidence="7 10">
    <location>
        <begin position="267"/>
        <end position="270"/>
    </location>
    <ligand>
        <name>substrate</name>
    </ligand>
</feature>
<dbReference type="CDD" id="cd16010">
    <property type="entry name" value="iPGM"/>
    <property type="match status" value="1"/>
</dbReference>
<organism evidence="14 15">
    <name type="scientific">Halovenus aranensis</name>
    <dbReference type="NCBI Taxonomy" id="890420"/>
    <lineage>
        <taxon>Archaea</taxon>
        <taxon>Methanobacteriati</taxon>
        <taxon>Methanobacteriota</taxon>
        <taxon>Stenosarchaea group</taxon>
        <taxon>Halobacteria</taxon>
        <taxon>Halobacteriales</taxon>
        <taxon>Haloarculaceae</taxon>
        <taxon>Halovenus</taxon>
    </lineage>
</organism>
<comment type="similarity">
    <text evidence="2 7">Belongs to the BPG-independent phosphoglycerate mutase family.</text>
</comment>
<dbReference type="InterPro" id="IPR006124">
    <property type="entry name" value="Metalloenzyme"/>
</dbReference>
<feature type="binding site" evidence="7 10">
    <location>
        <position position="134"/>
    </location>
    <ligand>
        <name>substrate</name>
    </ligand>
</feature>
<comment type="catalytic activity">
    <reaction evidence="7">
        <text>(2R)-2-phosphoglycerate = (2R)-3-phosphoglycerate</text>
        <dbReference type="Rhea" id="RHEA:15901"/>
        <dbReference type="ChEBI" id="CHEBI:58272"/>
        <dbReference type="ChEBI" id="CHEBI:58289"/>
        <dbReference type="EC" id="5.4.2.12"/>
    </reaction>
</comment>
<keyword evidence="6 7" id="KW-0413">Isomerase</keyword>
<keyword evidence="5 7" id="KW-0464">Manganese</keyword>
<feature type="binding site" evidence="7 11">
    <location>
        <position position="411"/>
    </location>
    <ligand>
        <name>Mn(2+)</name>
        <dbReference type="ChEBI" id="CHEBI:29035"/>
        <label>1</label>
    </ligand>
</feature>
<keyword evidence="4 7" id="KW-0324">Glycolysis</keyword>
<comment type="pathway">
    <text evidence="1 7">Carbohydrate degradation; glycolysis; pyruvate from D-glyceraldehyde 3-phosphate: step 3/5.</text>
</comment>
<dbReference type="Gene3D" id="3.40.720.10">
    <property type="entry name" value="Alkaline Phosphatase, subunit A"/>
    <property type="match status" value="1"/>
</dbReference>
<feature type="domain" description="BPG-independent PGAM N-terminal" evidence="13">
    <location>
        <begin position="102"/>
        <end position="303"/>
    </location>
</feature>
<comment type="cofactor">
    <cofactor evidence="7">
        <name>Mn(2+)</name>
        <dbReference type="ChEBI" id="CHEBI:29035"/>
    </cofactor>
    <text evidence="7">Binds 2 manganese ions per subunit.</text>
</comment>
<dbReference type="GO" id="GO:0006096">
    <property type="term" value="P:glycolytic process"/>
    <property type="evidence" value="ECO:0007669"/>
    <property type="project" value="UniProtKB-UniRule"/>
</dbReference>
<proteinExistence type="inferred from homology"/>
<dbReference type="Pfam" id="PF06415">
    <property type="entry name" value="iPGM_N"/>
    <property type="match status" value="1"/>
</dbReference>
<gene>
    <name evidence="7" type="primary">gpmI</name>
    <name evidence="14" type="ORF">SAMN05216226_110125</name>
</gene>
<dbReference type="HAMAP" id="MF_01038">
    <property type="entry name" value="GpmI"/>
    <property type="match status" value="1"/>
</dbReference>
<feature type="binding site" evidence="7 10">
    <location>
        <position position="340"/>
    </location>
    <ligand>
        <name>substrate</name>
    </ligand>
</feature>
<dbReference type="STRING" id="890420.SAMN05216226_110125"/>
<evidence type="ECO:0000256" key="3">
    <source>
        <dbReference type="ARBA" id="ARBA00022723"/>
    </source>
</evidence>
<dbReference type="Gene3D" id="3.40.1450.10">
    <property type="entry name" value="BPG-independent phosphoglycerate mutase, domain B"/>
    <property type="match status" value="1"/>
</dbReference>
<feature type="domain" description="Metalloenzyme" evidence="12">
    <location>
        <begin position="2"/>
        <end position="505"/>
    </location>
</feature>
<keyword evidence="3 7" id="KW-0479">Metal-binding</keyword>
<dbReference type="InterPro" id="IPR036646">
    <property type="entry name" value="PGAM_B_sf"/>
</dbReference>
<feature type="active site" description="Phosphoserine intermediate" evidence="7 9">
    <location>
        <position position="60"/>
    </location>
</feature>
<accession>A0A1G8X6L9</accession>
<reference evidence="14 15" key="1">
    <citation type="submission" date="2016-10" db="EMBL/GenBank/DDBJ databases">
        <authorList>
            <person name="de Groot N.N."/>
        </authorList>
    </citation>
    <scope>NUCLEOTIDE SEQUENCE [LARGE SCALE GENOMIC DNA]</scope>
    <source>
        <strain evidence="14 15">IBRC-M10015</strain>
    </source>
</reference>
<dbReference type="NCBIfam" id="TIGR01307">
    <property type="entry name" value="pgm_bpd_ind"/>
    <property type="match status" value="1"/>
</dbReference>
<dbReference type="GO" id="GO:0005737">
    <property type="term" value="C:cytoplasm"/>
    <property type="evidence" value="ECO:0007669"/>
    <property type="project" value="InterPro"/>
</dbReference>
<evidence type="ECO:0000256" key="1">
    <source>
        <dbReference type="ARBA" id="ARBA00004798"/>
    </source>
</evidence>
<evidence type="ECO:0000256" key="6">
    <source>
        <dbReference type="ARBA" id="ARBA00023235"/>
    </source>
</evidence>
<dbReference type="InterPro" id="IPR005995">
    <property type="entry name" value="Pgm_bpd_ind"/>
</dbReference>
<evidence type="ECO:0000256" key="4">
    <source>
        <dbReference type="ARBA" id="ARBA00023152"/>
    </source>
</evidence>
<feature type="binding site" evidence="7 11">
    <location>
        <position position="448"/>
    </location>
    <ligand>
        <name>Mn(2+)</name>
        <dbReference type="ChEBI" id="CHEBI:29035"/>
        <label>2</label>
    </ligand>
</feature>
<evidence type="ECO:0000256" key="10">
    <source>
        <dbReference type="PIRSR" id="PIRSR001492-2"/>
    </source>
</evidence>
<evidence type="ECO:0000256" key="8">
    <source>
        <dbReference type="NCBIfam" id="TIGR01307"/>
    </source>
</evidence>
<dbReference type="PANTHER" id="PTHR31637:SF0">
    <property type="entry name" value="2,3-BISPHOSPHOGLYCERATE-INDEPENDENT PHOSPHOGLYCERATE MUTASE"/>
    <property type="match status" value="1"/>
</dbReference>
<dbReference type="InterPro" id="IPR017850">
    <property type="entry name" value="Alkaline_phosphatase_core_sf"/>
</dbReference>
<protein>
    <recommendedName>
        <fullName evidence="7 8">2,3-bisphosphoglycerate-independent phosphoglycerate mutase</fullName>
        <shortName evidence="7">BPG-independent PGAM</shortName>
        <shortName evidence="7">Phosphoglyceromutase</shortName>
        <shortName evidence="7">iPGM</shortName>
        <ecNumber evidence="7 8">5.4.2.12</ecNumber>
    </recommendedName>
</protein>
<evidence type="ECO:0000313" key="14">
    <source>
        <dbReference type="EMBL" id="SDJ85956.1"/>
    </source>
</evidence>
<evidence type="ECO:0000256" key="2">
    <source>
        <dbReference type="ARBA" id="ARBA00008819"/>
    </source>
</evidence>
<dbReference type="SUPFAM" id="SSF64158">
    <property type="entry name" value="2,3-Bisphosphoglycerate-independent phosphoglycerate mutase, substrate-binding domain"/>
    <property type="match status" value="1"/>
</dbReference>
<evidence type="ECO:0000256" key="5">
    <source>
        <dbReference type="ARBA" id="ARBA00023211"/>
    </source>
</evidence>